<sequence>MFIIAIFTAKEVKDQFVRCFKECGAIIPIKSGFPDTVYLLKLSVPQNVFTWMEQIATKKNEEYNPHPSHGCFQVESREQHSLECHGCFQITQKWSLSKLTFLVSLKVDADAIEKLTCTFKVANGCKDFQLMPNIMCDYAANSGIAYLDLTKLPMEVDSVDDTGKHASAPVENFFVVKWKENDSEESGEDAAFANVSSV</sequence>
<keyword evidence="2" id="KW-1185">Reference proteome</keyword>
<evidence type="ECO:0000313" key="2">
    <source>
        <dbReference type="Proteomes" id="UP000053237"/>
    </source>
</evidence>
<dbReference type="AlphaFoldDB" id="A0A024GQ93"/>
<gene>
    <name evidence="1" type="ORF">BN9_099350</name>
</gene>
<reference evidence="1 2" key="1">
    <citation type="submission" date="2012-05" db="EMBL/GenBank/DDBJ databases">
        <title>Recombination and specialization in a pathogen metapopulation.</title>
        <authorList>
            <person name="Gardiner A."/>
            <person name="Kemen E."/>
            <person name="Schultz-Larsen T."/>
            <person name="MacLean D."/>
            <person name="Van Oosterhout C."/>
            <person name="Jones J.D.G."/>
        </authorList>
    </citation>
    <scope>NUCLEOTIDE SEQUENCE [LARGE SCALE GENOMIC DNA]</scope>
    <source>
        <strain evidence="1 2">Ac Nc2</strain>
    </source>
</reference>
<comment type="caution">
    <text evidence="1">The sequence shown here is derived from an EMBL/GenBank/DDBJ whole genome shotgun (WGS) entry which is preliminary data.</text>
</comment>
<dbReference type="Proteomes" id="UP000053237">
    <property type="component" value="Unassembled WGS sequence"/>
</dbReference>
<organism evidence="1 2">
    <name type="scientific">Albugo candida</name>
    <dbReference type="NCBI Taxonomy" id="65357"/>
    <lineage>
        <taxon>Eukaryota</taxon>
        <taxon>Sar</taxon>
        <taxon>Stramenopiles</taxon>
        <taxon>Oomycota</taxon>
        <taxon>Peronosporomycetes</taxon>
        <taxon>Albuginales</taxon>
        <taxon>Albuginaceae</taxon>
        <taxon>Albugo</taxon>
    </lineage>
</organism>
<protein>
    <submittedName>
        <fullName evidence="1">Uncharacterized protein</fullName>
    </submittedName>
</protein>
<dbReference type="EMBL" id="CAIX01000245">
    <property type="protein sequence ID" value="CCI48736.1"/>
    <property type="molecule type" value="Genomic_DNA"/>
</dbReference>
<proteinExistence type="predicted"/>
<name>A0A024GQ93_9STRA</name>
<evidence type="ECO:0000313" key="1">
    <source>
        <dbReference type="EMBL" id="CCI48736.1"/>
    </source>
</evidence>
<accession>A0A024GQ93</accession>
<dbReference type="InParanoid" id="A0A024GQ93"/>